<reference evidence="4" key="1">
    <citation type="submission" date="2022-05" db="EMBL/GenBank/DDBJ databases">
        <title>Jatrophihabitans sp. SB3-54 whole genome sequence.</title>
        <authorList>
            <person name="Suh M.K."/>
            <person name="Eom M.K."/>
            <person name="Kim J.S."/>
            <person name="Kim H.S."/>
            <person name="Do H.E."/>
            <person name="Shin Y.K."/>
            <person name="Lee J.-S."/>
        </authorList>
    </citation>
    <scope>NUCLEOTIDE SEQUENCE</scope>
    <source>
        <strain evidence="4">SB3-54</strain>
    </source>
</reference>
<evidence type="ECO:0000259" key="3">
    <source>
        <dbReference type="Pfam" id="PF12089"/>
    </source>
</evidence>
<sequence length="201" mass="20384">MTQSHGGHSIGQSVTPGTDFGATTVSGKGWAPAEGTAATATAAAPPIVSSDLHPPTPPGQRPPAGATAAPQAKGAGQRGNVRASRGPRRARLQLRHINPWTVLKFSCVLSIALFFVWLIVIGVLYGVLDAAGVINKINDTVTTINGQGSKDPVTAGIVFGGAAIIGVVNIVLFIALSTIGSVIYNLCADLVGGVELTLSES</sequence>
<feature type="compositionally biased region" description="Polar residues" evidence="1">
    <location>
        <begin position="1"/>
        <end position="26"/>
    </location>
</feature>
<dbReference type="InterPro" id="IPR021949">
    <property type="entry name" value="DUF3566_TM"/>
</dbReference>
<organism evidence="4 5">
    <name type="scientific">Jatrophihabitans cynanchi</name>
    <dbReference type="NCBI Taxonomy" id="2944128"/>
    <lineage>
        <taxon>Bacteria</taxon>
        <taxon>Bacillati</taxon>
        <taxon>Actinomycetota</taxon>
        <taxon>Actinomycetes</taxon>
        <taxon>Jatrophihabitantales</taxon>
        <taxon>Jatrophihabitantaceae</taxon>
        <taxon>Jatrophihabitans</taxon>
    </lineage>
</organism>
<dbReference type="EMBL" id="CP097463">
    <property type="protein sequence ID" value="WAX55266.1"/>
    <property type="molecule type" value="Genomic_DNA"/>
</dbReference>
<feature type="compositionally biased region" description="Low complexity" evidence="1">
    <location>
        <begin position="62"/>
        <end position="75"/>
    </location>
</feature>
<evidence type="ECO:0000313" key="5">
    <source>
        <dbReference type="Proteomes" id="UP001164693"/>
    </source>
</evidence>
<dbReference type="Pfam" id="PF12089">
    <property type="entry name" value="DUF3566"/>
    <property type="match status" value="1"/>
</dbReference>
<protein>
    <submittedName>
        <fullName evidence="4">DUF3566 domain-containing protein</fullName>
    </submittedName>
</protein>
<keyword evidence="5" id="KW-1185">Reference proteome</keyword>
<keyword evidence="2" id="KW-0472">Membrane</keyword>
<proteinExistence type="predicted"/>
<evidence type="ECO:0000256" key="1">
    <source>
        <dbReference type="SAM" id="MobiDB-lite"/>
    </source>
</evidence>
<dbReference type="Proteomes" id="UP001164693">
    <property type="component" value="Chromosome"/>
</dbReference>
<keyword evidence="2" id="KW-1133">Transmembrane helix</keyword>
<accession>A0ABY7JWI7</accession>
<keyword evidence="2" id="KW-0812">Transmembrane</keyword>
<feature type="transmembrane region" description="Helical" evidence="2">
    <location>
        <begin position="101"/>
        <end position="128"/>
    </location>
</feature>
<gene>
    <name evidence="4" type="ORF">M6B22_11960</name>
</gene>
<feature type="domain" description="DUF3566" evidence="3">
    <location>
        <begin position="87"/>
        <end position="200"/>
    </location>
</feature>
<feature type="transmembrane region" description="Helical" evidence="2">
    <location>
        <begin position="153"/>
        <end position="176"/>
    </location>
</feature>
<feature type="compositionally biased region" description="Low complexity" evidence="1">
    <location>
        <begin position="31"/>
        <end position="46"/>
    </location>
</feature>
<evidence type="ECO:0000256" key="2">
    <source>
        <dbReference type="SAM" id="Phobius"/>
    </source>
</evidence>
<feature type="region of interest" description="Disordered" evidence="1">
    <location>
        <begin position="1"/>
        <end position="88"/>
    </location>
</feature>
<name>A0ABY7JWI7_9ACTN</name>
<dbReference type="RefSeq" id="WP_269441771.1">
    <property type="nucleotide sequence ID" value="NZ_CP097463.1"/>
</dbReference>
<evidence type="ECO:0000313" key="4">
    <source>
        <dbReference type="EMBL" id="WAX55266.1"/>
    </source>
</evidence>